<keyword evidence="4 8" id="KW-0808">Transferase</keyword>
<gene>
    <name evidence="8" type="ORF">IAC96_05885</name>
</gene>
<dbReference type="GO" id="GO:0009307">
    <property type="term" value="P:DNA restriction-modification system"/>
    <property type="evidence" value="ECO:0007669"/>
    <property type="project" value="InterPro"/>
</dbReference>
<reference evidence="8" key="1">
    <citation type="submission" date="2020-10" db="EMBL/GenBank/DDBJ databases">
        <authorList>
            <person name="Gilroy R."/>
        </authorList>
    </citation>
    <scope>NUCLEOTIDE SEQUENCE</scope>
    <source>
        <strain evidence="8">ChiW13-3771</strain>
    </source>
</reference>
<reference evidence="8" key="2">
    <citation type="journal article" date="2021" name="PeerJ">
        <title>Extensive microbial diversity within the chicken gut microbiome revealed by metagenomics and culture.</title>
        <authorList>
            <person name="Gilroy R."/>
            <person name="Ravi A."/>
            <person name="Getino M."/>
            <person name="Pursley I."/>
            <person name="Horton D.L."/>
            <person name="Alikhan N.F."/>
            <person name="Baker D."/>
            <person name="Gharbi K."/>
            <person name="Hall N."/>
            <person name="Watson M."/>
            <person name="Adriaenssens E.M."/>
            <person name="Foster-Nyarko E."/>
            <person name="Jarju S."/>
            <person name="Secka A."/>
            <person name="Antonio M."/>
            <person name="Oren A."/>
            <person name="Chaudhuri R.R."/>
            <person name="La Ragione R."/>
            <person name="Hildebrand F."/>
            <person name="Pallen M.J."/>
        </authorList>
    </citation>
    <scope>NUCLEOTIDE SEQUENCE</scope>
    <source>
        <strain evidence="8">ChiW13-3771</strain>
    </source>
</reference>
<dbReference type="GO" id="GO:1904047">
    <property type="term" value="F:S-adenosyl-L-methionine binding"/>
    <property type="evidence" value="ECO:0007669"/>
    <property type="project" value="TreeGrafter"/>
</dbReference>
<dbReference type="GO" id="GO:0009007">
    <property type="term" value="F:site-specific DNA-methyltransferase (adenine-specific) activity"/>
    <property type="evidence" value="ECO:0007669"/>
    <property type="project" value="UniProtKB-EC"/>
</dbReference>
<dbReference type="Gene3D" id="3.40.50.150">
    <property type="entry name" value="Vaccinia Virus protein VP39"/>
    <property type="match status" value="1"/>
</dbReference>
<dbReference type="GO" id="GO:0006298">
    <property type="term" value="P:mismatch repair"/>
    <property type="evidence" value="ECO:0007669"/>
    <property type="project" value="TreeGrafter"/>
</dbReference>
<evidence type="ECO:0000256" key="4">
    <source>
        <dbReference type="ARBA" id="ARBA00022679"/>
    </source>
</evidence>
<comment type="caution">
    <text evidence="8">The sequence shown here is derived from an EMBL/GenBank/DDBJ whole genome shotgun (WGS) entry which is preliminary data.</text>
</comment>
<dbReference type="Pfam" id="PF02086">
    <property type="entry name" value="MethyltransfD12"/>
    <property type="match status" value="1"/>
</dbReference>
<dbReference type="PIRSF" id="PIRSF000398">
    <property type="entry name" value="M_m6A_EcoRV"/>
    <property type="match status" value="1"/>
</dbReference>
<evidence type="ECO:0000256" key="3">
    <source>
        <dbReference type="ARBA" id="ARBA00022603"/>
    </source>
</evidence>
<dbReference type="InterPro" id="IPR012263">
    <property type="entry name" value="M_m6A_EcoRV"/>
</dbReference>
<evidence type="ECO:0000256" key="2">
    <source>
        <dbReference type="ARBA" id="ARBA00011900"/>
    </source>
</evidence>
<evidence type="ECO:0000256" key="1">
    <source>
        <dbReference type="ARBA" id="ARBA00006594"/>
    </source>
</evidence>
<dbReference type="GO" id="GO:0043565">
    <property type="term" value="F:sequence-specific DNA binding"/>
    <property type="evidence" value="ECO:0007669"/>
    <property type="project" value="TreeGrafter"/>
</dbReference>
<dbReference type="PRINTS" id="PR00505">
    <property type="entry name" value="D12N6MTFRASE"/>
</dbReference>
<keyword evidence="5" id="KW-0949">S-adenosyl-L-methionine</keyword>
<dbReference type="Gene3D" id="1.10.1020.10">
    <property type="entry name" value="Adenine-specific Methyltransferase, Domain 2"/>
    <property type="match status" value="1"/>
</dbReference>
<evidence type="ECO:0000313" key="8">
    <source>
        <dbReference type="EMBL" id="HIR88464.1"/>
    </source>
</evidence>
<dbReference type="EMBL" id="DVHN01000064">
    <property type="protein sequence ID" value="HIR88464.1"/>
    <property type="molecule type" value="Genomic_DNA"/>
</dbReference>
<feature type="binding site" evidence="7">
    <location>
        <position position="16"/>
    </location>
    <ligand>
        <name>S-adenosyl-L-methionine</name>
        <dbReference type="ChEBI" id="CHEBI:59789"/>
    </ligand>
</feature>
<evidence type="ECO:0000256" key="7">
    <source>
        <dbReference type="PIRSR" id="PIRSR000398-1"/>
    </source>
</evidence>
<dbReference type="Proteomes" id="UP000824201">
    <property type="component" value="Unassembled WGS sequence"/>
</dbReference>
<comment type="catalytic activity">
    <reaction evidence="6">
        <text>a 2'-deoxyadenosine in DNA + S-adenosyl-L-methionine = an N(6)-methyl-2'-deoxyadenosine in DNA + S-adenosyl-L-homocysteine + H(+)</text>
        <dbReference type="Rhea" id="RHEA:15197"/>
        <dbReference type="Rhea" id="RHEA-COMP:12418"/>
        <dbReference type="Rhea" id="RHEA-COMP:12419"/>
        <dbReference type="ChEBI" id="CHEBI:15378"/>
        <dbReference type="ChEBI" id="CHEBI:57856"/>
        <dbReference type="ChEBI" id="CHEBI:59789"/>
        <dbReference type="ChEBI" id="CHEBI:90615"/>
        <dbReference type="ChEBI" id="CHEBI:90616"/>
        <dbReference type="EC" id="2.1.1.72"/>
    </reaction>
</comment>
<evidence type="ECO:0000256" key="5">
    <source>
        <dbReference type="ARBA" id="ARBA00022691"/>
    </source>
</evidence>
<accession>A0A9D1EDV7</accession>
<protein>
    <recommendedName>
        <fullName evidence="2">site-specific DNA-methyltransferase (adenine-specific)</fullName>
        <ecNumber evidence="2">2.1.1.72</ecNumber>
    </recommendedName>
</protein>
<dbReference type="InterPro" id="IPR023095">
    <property type="entry name" value="Ade_MeTrfase_dom_2"/>
</dbReference>
<dbReference type="PANTHER" id="PTHR30481:SF3">
    <property type="entry name" value="DNA ADENINE METHYLASE"/>
    <property type="match status" value="1"/>
</dbReference>
<dbReference type="SUPFAM" id="SSF53335">
    <property type="entry name" value="S-adenosyl-L-methionine-dependent methyltransferases"/>
    <property type="match status" value="1"/>
</dbReference>
<dbReference type="InterPro" id="IPR029063">
    <property type="entry name" value="SAM-dependent_MTases_sf"/>
</dbReference>
<evidence type="ECO:0000256" key="6">
    <source>
        <dbReference type="ARBA" id="ARBA00047942"/>
    </source>
</evidence>
<dbReference type="AlphaFoldDB" id="A0A9D1EDV7"/>
<name>A0A9D1EDV7_9FIRM</name>
<feature type="binding site" evidence="7">
    <location>
        <position position="66"/>
    </location>
    <ligand>
        <name>S-adenosyl-L-methionine</name>
        <dbReference type="ChEBI" id="CHEBI:59789"/>
    </ligand>
</feature>
<dbReference type="EC" id="2.1.1.72" evidence="2"/>
<evidence type="ECO:0000313" key="9">
    <source>
        <dbReference type="Proteomes" id="UP000824201"/>
    </source>
</evidence>
<feature type="binding site" evidence="7">
    <location>
        <position position="206"/>
    </location>
    <ligand>
        <name>S-adenosyl-L-methionine</name>
        <dbReference type="ChEBI" id="CHEBI:59789"/>
    </ligand>
</feature>
<dbReference type="GO" id="GO:0032259">
    <property type="term" value="P:methylation"/>
    <property type="evidence" value="ECO:0007669"/>
    <property type="project" value="UniProtKB-KW"/>
</dbReference>
<dbReference type="NCBIfam" id="TIGR00571">
    <property type="entry name" value="dam"/>
    <property type="match status" value="1"/>
</dbReference>
<feature type="binding site" evidence="7">
    <location>
        <position position="12"/>
    </location>
    <ligand>
        <name>S-adenosyl-L-methionine</name>
        <dbReference type="ChEBI" id="CHEBI:59789"/>
    </ligand>
</feature>
<dbReference type="PANTHER" id="PTHR30481">
    <property type="entry name" value="DNA ADENINE METHYLASE"/>
    <property type="match status" value="1"/>
</dbReference>
<comment type="similarity">
    <text evidence="1">Belongs to the N(4)/N(6)-methyltransferase family.</text>
</comment>
<dbReference type="InterPro" id="IPR012327">
    <property type="entry name" value="MeTrfase_D12"/>
</dbReference>
<organism evidence="8 9">
    <name type="scientific">Candidatus Fimimorpha faecalis</name>
    <dbReference type="NCBI Taxonomy" id="2840824"/>
    <lineage>
        <taxon>Bacteria</taxon>
        <taxon>Bacillati</taxon>
        <taxon>Bacillota</taxon>
        <taxon>Clostridia</taxon>
        <taxon>Eubacteriales</taxon>
        <taxon>Candidatus Fimimorpha</taxon>
    </lineage>
</organism>
<keyword evidence="3 8" id="KW-0489">Methyltransferase</keyword>
<proteinExistence type="inferred from homology"/>
<sequence>MYNRDPKPFLKWAGGKTLMLPILREYYPEGLEDGTINRYMEPCVGAGAVLFDLLSHYDLVEVTINDINKVLITCYRVMQRNVSRLISILEEWQRVYNLMAPEQQEQMYYEKRDRMNHRKRKEIWGKEDELIIAAHMLFLNRTCFNGLYRENRKGDFNVPFNRIRTINFDFENMYLAGEVLKNVRILQQDFNTLTPYVTSRTFIYVDPPYRPVNKAVAFTDFTKDAFNDEDQIRLGNWAKETDKLGAAILLSNSNPQSGNEEDTFFTDLYKGFDIFPVSGKRSISSKLSGRGKTGDLLIKNQYARLKNAKETFSDN</sequence>